<proteinExistence type="inferred from homology"/>
<feature type="binding site" evidence="8">
    <location>
        <position position="18"/>
    </location>
    <ligand>
        <name>Mg(2+)</name>
        <dbReference type="ChEBI" id="CHEBI:18420"/>
    </ligand>
</feature>
<feature type="domain" description="PIN" evidence="9">
    <location>
        <begin position="16"/>
        <end position="126"/>
    </location>
</feature>
<dbReference type="AlphaFoldDB" id="A0A450W1E2"/>
<keyword evidence="4 8" id="KW-0479">Metal-binding</keyword>
<dbReference type="InterPro" id="IPR002716">
    <property type="entry name" value="PIN_dom"/>
</dbReference>
<dbReference type="Gene3D" id="3.40.50.1010">
    <property type="entry name" value="5'-nuclease"/>
    <property type="match status" value="1"/>
</dbReference>
<dbReference type="PANTHER" id="PTHR33653">
    <property type="entry name" value="RIBONUCLEASE VAPC2"/>
    <property type="match status" value="1"/>
</dbReference>
<dbReference type="PANTHER" id="PTHR33653:SF1">
    <property type="entry name" value="RIBONUCLEASE VAPC2"/>
    <property type="match status" value="1"/>
</dbReference>
<evidence type="ECO:0000259" key="9">
    <source>
        <dbReference type="Pfam" id="PF01850"/>
    </source>
</evidence>
<dbReference type="Pfam" id="PF01850">
    <property type="entry name" value="PIN"/>
    <property type="match status" value="1"/>
</dbReference>
<keyword evidence="5 8" id="KW-0378">Hydrolase</keyword>
<accession>A0A450W1E2</accession>
<comment type="similarity">
    <text evidence="7 8">Belongs to the PINc/VapC protein family.</text>
</comment>
<comment type="cofactor">
    <cofactor evidence="1 8">
        <name>Mg(2+)</name>
        <dbReference type="ChEBI" id="CHEBI:18420"/>
    </cofactor>
</comment>
<evidence type="ECO:0000256" key="1">
    <source>
        <dbReference type="ARBA" id="ARBA00001946"/>
    </source>
</evidence>
<evidence type="ECO:0000256" key="4">
    <source>
        <dbReference type="ARBA" id="ARBA00022723"/>
    </source>
</evidence>
<evidence type="ECO:0000256" key="3">
    <source>
        <dbReference type="ARBA" id="ARBA00022722"/>
    </source>
</evidence>
<keyword evidence="3 8" id="KW-0540">Nuclease</keyword>
<dbReference type="GO" id="GO:0000287">
    <property type="term" value="F:magnesium ion binding"/>
    <property type="evidence" value="ECO:0007669"/>
    <property type="project" value="UniProtKB-UniRule"/>
</dbReference>
<feature type="binding site" evidence="8">
    <location>
        <position position="103"/>
    </location>
    <ligand>
        <name>Mg(2+)</name>
        <dbReference type="ChEBI" id="CHEBI:18420"/>
    </ligand>
</feature>
<dbReference type="InterPro" id="IPR050556">
    <property type="entry name" value="Type_II_TA_system_RNase"/>
</dbReference>
<dbReference type="GO" id="GO:0090729">
    <property type="term" value="F:toxin activity"/>
    <property type="evidence" value="ECO:0007669"/>
    <property type="project" value="UniProtKB-KW"/>
</dbReference>
<comment type="function">
    <text evidence="8">Toxic component of a toxin-antitoxin (TA) system. An RNase.</text>
</comment>
<dbReference type="GO" id="GO:0004540">
    <property type="term" value="F:RNA nuclease activity"/>
    <property type="evidence" value="ECO:0007669"/>
    <property type="project" value="InterPro"/>
</dbReference>
<keyword evidence="2 8" id="KW-1277">Toxin-antitoxin system</keyword>
<evidence type="ECO:0000256" key="8">
    <source>
        <dbReference type="HAMAP-Rule" id="MF_00265"/>
    </source>
</evidence>
<evidence type="ECO:0000256" key="2">
    <source>
        <dbReference type="ARBA" id="ARBA00022649"/>
    </source>
</evidence>
<evidence type="ECO:0000256" key="6">
    <source>
        <dbReference type="ARBA" id="ARBA00022842"/>
    </source>
</evidence>
<organism evidence="10">
    <name type="scientific">Candidatus Kentrum sp. LPFa</name>
    <dbReference type="NCBI Taxonomy" id="2126335"/>
    <lineage>
        <taxon>Bacteria</taxon>
        <taxon>Pseudomonadati</taxon>
        <taxon>Pseudomonadota</taxon>
        <taxon>Gammaproteobacteria</taxon>
        <taxon>Candidatus Kentrum</taxon>
    </lineage>
</organism>
<dbReference type="SUPFAM" id="SSF88723">
    <property type="entry name" value="PIN domain-like"/>
    <property type="match status" value="1"/>
</dbReference>
<dbReference type="InterPro" id="IPR022907">
    <property type="entry name" value="VapC_family"/>
</dbReference>
<name>A0A450W1E2_9GAMM</name>
<keyword evidence="8" id="KW-0800">Toxin</keyword>
<gene>
    <name evidence="8" type="primary">vapC</name>
    <name evidence="10" type="ORF">BECKLPF1236B_GA0070989_10172</name>
</gene>
<dbReference type="HAMAP" id="MF_00265">
    <property type="entry name" value="VapC_Nob1"/>
    <property type="match status" value="1"/>
</dbReference>
<keyword evidence="6 8" id="KW-0460">Magnesium</keyword>
<dbReference type="EC" id="3.1.-.-" evidence="8"/>
<dbReference type="InterPro" id="IPR029060">
    <property type="entry name" value="PIN-like_dom_sf"/>
</dbReference>
<dbReference type="GO" id="GO:0016787">
    <property type="term" value="F:hydrolase activity"/>
    <property type="evidence" value="ECO:0007669"/>
    <property type="project" value="UniProtKB-KW"/>
</dbReference>
<dbReference type="EMBL" id="CAADFK010000017">
    <property type="protein sequence ID" value="VFK10878.1"/>
    <property type="molecule type" value="Genomic_DNA"/>
</dbReference>
<protein>
    <recommendedName>
        <fullName evidence="8">Ribonuclease VapC</fullName>
        <shortName evidence="8">RNase VapC</shortName>
        <ecNumber evidence="8">3.1.-.-</ecNumber>
    </recommendedName>
    <alternativeName>
        <fullName evidence="8">Toxin VapC</fullName>
    </alternativeName>
</protein>
<evidence type="ECO:0000313" key="10">
    <source>
        <dbReference type="EMBL" id="VFK10878.1"/>
    </source>
</evidence>
<dbReference type="CDD" id="cd18738">
    <property type="entry name" value="PIN_VapC4-5_FitB-like"/>
    <property type="match status" value="1"/>
</dbReference>
<evidence type="ECO:0000256" key="5">
    <source>
        <dbReference type="ARBA" id="ARBA00022801"/>
    </source>
</evidence>
<reference evidence="10" key="1">
    <citation type="submission" date="2019-02" db="EMBL/GenBank/DDBJ databases">
        <authorList>
            <person name="Gruber-Vodicka R. H."/>
            <person name="Seah K. B. B."/>
        </authorList>
    </citation>
    <scope>NUCLEOTIDE SEQUENCE</scope>
    <source>
        <strain evidence="10">BECK_S313</strain>
    </source>
</reference>
<sequence>MIHSRSQTGNKQTSHLLDTNIVIGLLKGDPASVALAEQAKLRLEQCAISQITRMELLSFPQITRDEERRIDAFLAACHVCRLDERIEQEAIRLRRLTNLKLPDAIVAASALVRGATLLTLDQRMKAAIARIEKL</sequence>
<evidence type="ECO:0000256" key="7">
    <source>
        <dbReference type="ARBA" id="ARBA00038093"/>
    </source>
</evidence>